<keyword evidence="2" id="KW-1185">Reference proteome</keyword>
<evidence type="ECO:0000313" key="2">
    <source>
        <dbReference type="Proteomes" id="UP000199673"/>
    </source>
</evidence>
<evidence type="ECO:0008006" key="3">
    <source>
        <dbReference type="Google" id="ProtNLM"/>
    </source>
</evidence>
<gene>
    <name evidence="1" type="ORF">SAMN04489724_2414</name>
</gene>
<dbReference type="Proteomes" id="UP000199673">
    <property type="component" value="Unassembled WGS sequence"/>
</dbReference>
<organism evidence="1 2">
    <name type="scientific">Algoriphagus locisalis</name>
    <dbReference type="NCBI Taxonomy" id="305507"/>
    <lineage>
        <taxon>Bacteria</taxon>
        <taxon>Pseudomonadati</taxon>
        <taxon>Bacteroidota</taxon>
        <taxon>Cytophagia</taxon>
        <taxon>Cytophagales</taxon>
        <taxon>Cyclobacteriaceae</taxon>
        <taxon>Algoriphagus</taxon>
    </lineage>
</organism>
<protein>
    <recommendedName>
        <fullName evidence="3">Outer membrane protein beta-barrel domain-containing protein</fullName>
    </recommendedName>
</protein>
<proteinExistence type="predicted"/>
<dbReference type="EMBL" id="FPBF01000003">
    <property type="protein sequence ID" value="SFT86415.1"/>
    <property type="molecule type" value="Genomic_DNA"/>
</dbReference>
<evidence type="ECO:0000313" key="1">
    <source>
        <dbReference type="EMBL" id="SFT86415.1"/>
    </source>
</evidence>
<name>A0A1I7BGV2_9BACT</name>
<dbReference type="AlphaFoldDB" id="A0A1I7BGV2"/>
<dbReference type="OrthoDB" id="823563at2"/>
<dbReference type="STRING" id="305507.SAMN04489724_2414"/>
<sequence>MYKSLTLFFVALLLINLEGLAQEKIYFGQTEIGLLVGRGVAQWDGNHENRTDLTLMSFHGARISRNHVVGFSVGLDQYDGVPILPFAFGYRGFLGKEGKPKLFGGVDLGYGSAILEEKVKNEWSESWYRGGLLFSPSVGVSFPARKGNTALTFSIAYRRQDFSYFQGNLAGTGAQTIVSDQLPPGFISLNETEHLYRSMVFRVGIMY</sequence>
<accession>A0A1I7BGV2</accession>
<reference evidence="2" key="1">
    <citation type="submission" date="2016-10" db="EMBL/GenBank/DDBJ databases">
        <authorList>
            <person name="Varghese N."/>
            <person name="Submissions S."/>
        </authorList>
    </citation>
    <scope>NUCLEOTIDE SEQUENCE [LARGE SCALE GENOMIC DNA]</scope>
    <source>
        <strain evidence="2">DSM 23445</strain>
    </source>
</reference>
<dbReference type="RefSeq" id="WP_091693208.1">
    <property type="nucleotide sequence ID" value="NZ_FPBF01000003.1"/>
</dbReference>